<evidence type="ECO:0000313" key="4">
    <source>
        <dbReference type="Proteomes" id="UP001476282"/>
    </source>
</evidence>
<organism evidence="3 4">
    <name type="scientific">Haloferula sargassicola</name>
    <dbReference type="NCBI Taxonomy" id="490096"/>
    <lineage>
        <taxon>Bacteria</taxon>
        <taxon>Pseudomonadati</taxon>
        <taxon>Verrucomicrobiota</taxon>
        <taxon>Verrucomicrobiia</taxon>
        <taxon>Verrucomicrobiales</taxon>
        <taxon>Verrucomicrobiaceae</taxon>
        <taxon>Haloferula</taxon>
    </lineage>
</organism>
<dbReference type="PROSITE" id="PS51257">
    <property type="entry name" value="PROKAR_LIPOPROTEIN"/>
    <property type="match status" value="1"/>
</dbReference>
<feature type="compositionally biased region" description="Polar residues" evidence="1">
    <location>
        <begin position="85"/>
        <end position="94"/>
    </location>
</feature>
<feature type="region of interest" description="Disordered" evidence="1">
    <location>
        <begin position="63"/>
        <end position="94"/>
    </location>
</feature>
<keyword evidence="2" id="KW-0732">Signal</keyword>
<evidence type="ECO:0000256" key="2">
    <source>
        <dbReference type="SAM" id="SignalP"/>
    </source>
</evidence>
<proteinExistence type="predicted"/>
<sequence length="94" mass="10248">MKPNLIHGLSLAAVSAFALTFAACDVDKVEDGELPDVKVEGETKLPKYDVEGPDVKVEKKKVEMEVPTIDVDLPEEEDNEAPATEPNTEPNDNQ</sequence>
<evidence type="ECO:0000313" key="3">
    <source>
        <dbReference type="EMBL" id="GAA5481497.1"/>
    </source>
</evidence>
<accession>A0ABP9UJD6</accession>
<feature type="signal peptide" evidence="2">
    <location>
        <begin position="1"/>
        <end position="18"/>
    </location>
</feature>
<keyword evidence="4" id="KW-1185">Reference proteome</keyword>
<protein>
    <recommendedName>
        <fullName evidence="5">Secreted protein</fullName>
    </recommendedName>
</protein>
<gene>
    <name evidence="3" type="ORF">Hsar01_00706</name>
</gene>
<comment type="caution">
    <text evidence="3">The sequence shown here is derived from an EMBL/GenBank/DDBJ whole genome shotgun (WGS) entry which is preliminary data.</text>
</comment>
<feature type="chain" id="PRO_5047320137" description="Secreted protein" evidence="2">
    <location>
        <begin position="19"/>
        <end position="94"/>
    </location>
</feature>
<dbReference type="EMBL" id="BAABRI010000003">
    <property type="protein sequence ID" value="GAA5481497.1"/>
    <property type="molecule type" value="Genomic_DNA"/>
</dbReference>
<evidence type="ECO:0008006" key="5">
    <source>
        <dbReference type="Google" id="ProtNLM"/>
    </source>
</evidence>
<evidence type="ECO:0000256" key="1">
    <source>
        <dbReference type="SAM" id="MobiDB-lite"/>
    </source>
</evidence>
<reference evidence="3 4" key="1">
    <citation type="submission" date="2024-02" db="EMBL/GenBank/DDBJ databases">
        <title>Haloferula sargassicola NBRC 104335.</title>
        <authorList>
            <person name="Ichikawa N."/>
            <person name="Katano-Makiyama Y."/>
            <person name="Hidaka K."/>
        </authorList>
    </citation>
    <scope>NUCLEOTIDE SEQUENCE [LARGE SCALE GENOMIC DNA]</scope>
    <source>
        <strain evidence="3 4">NBRC 104335</strain>
    </source>
</reference>
<name>A0ABP9UJD6_9BACT</name>
<dbReference type="RefSeq" id="WP_353565648.1">
    <property type="nucleotide sequence ID" value="NZ_BAABRI010000003.1"/>
</dbReference>
<dbReference type="Proteomes" id="UP001476282">
    <property type="component" value="Unassembled WGS sequence"/>
</dbReference>